<evidence type="ECO:0000256" key="6">
    <source>
        <dbReference type="ARBA" id="ARBA00023012"/>
    </source>
</evidence>
<dbReference type="InterPro" id="IPR005467">
    <property type="entry name" value="His_kinase_dom"/>
</dbReference>
<dbReference type="Proteomes" id="UP000317243">
    <property type="component" value="Unassembled WGS sequence"/>
</dbReference>
<dbReference type="GO" id="GO:0000155">
    <property type="term" value="F:phosphorelay sensor kinase activity"/>
    <property type="evidence" value="ECO:0007669"/>
    <property type="project" value="InterPro"/>
</dbReference>
<keyword evidence="7" id="KW-0812">Transmembrane</keyword>
<dbReference type="Gene3D" id="1.10.287.130">
    <property type="match status" value="1"/>
</dbReference>
<dbReference type="InterPro" id="IPR036097">
    <property type="entry name" value="HisK_dim/P_sf"/>
</dbReference>
<evidence type="ECO:0000256" key="1">
    <source>
        <dbReference type="ARBA" id="ARBA00000085"/>
    </source>
</evidence>
<reference evidence="9 10" key="1">
    <citation type="submission" date="2019-02" db="EMBL/GenBank/DDBJ databases">
        <title>Deep-cultivation of Planctomycetes and their phenomic and genomic characterization uncovers novel biology.</title>
        <authorList>
            <person name="Wiegand S."/>
            <person name="Jogler M."/>
            <person name="Boedeker C."/>
            <person name="Pinto D."/>
            <person name="Vollmers J."/>
            <person name="Rivas-Marin E."/>
            <person name="Kohn T."/>
            <person name="Peeters S.H."/>
            <person name="Heuer A."/>
            <person name="Rast P."/>
            <person name="Oberbeckmann S."/>
            <person name="Bunk B."/>
            <person name="Jeske O."/>
            <person name="Meyerdierks A."/>
            <person name="Storesund J.E."/>
            <person name="Kallscheuer N."/>
            <person name="Luecker S."/>
            <person name="Lage O.M."/>
            <person name="Pohl T."/>
            <person name="Merkel B.J."/>
            <person name="Hornburger P."/>
            <person name="Mueller R.-W."/>
            <person name="Bruemmer F."/>
            <person name="Labrenz M."/>
            <person name="Spormann A.M."/>
            <person name="Op Den Camp H."/>
            <person name="Overmann J."/>
            <person name="Amann R."/>
            <person name="Jetten M.S.M."/>
            <person name="Mascher T."/>
            <person name="Medema M.H."/>
            <person name="Devos D.P."/>
            <person name="Kaster A.-K."/>
            <person name="Ovreas L."/>
            <person name="Rohde M."/>
            <person name="Galperin M.Y."/>
            <person name="Jogler C."/>
        </authorList>
    </citation>
    <scope>NUCLEOTIDE SEQUENCE [LARGE SCALE GENOMIC DNA]</scope>
    <source>
        <strain evidence="9 10">KOR42</strain>
    </source>
</reference>
<dbReference type="InterPro" id="IPR036890">
    <property type="entry name" value="HATPase_C_sf"/>
</dbReference>
<proteinExistence type="predicted"/>
<evidence type="ECO:0000256" key="4">
    <source>
        <dbReference type="ARBA" id="ARBA00022679"/>
    </source>
</evidence>
<keyword evidence="4 9" id="KW-0808">Transferase</keyword>
<dbReference type="SMART" id="SM00388">
    <property type="entry name" value="HisKA"/>
    <property type="match status" value="1"/>
</dbReference>
<dbReference type="Gene3D" id="3.30.565.10">
    <property type="entry name" value="Histidine kinase-like ATPase, C-terminal domain"/>
    <property type="match status" value="1"/>
</dbReference>
<dbReference type="SUPFAM" id="SSF47384">
    <property type="entry name" value="Homodimeric domain of signal transducing histidine kinase"/>
    <property type="match status" value="1"/>
</dbReference>
<evidence type="ECO:0000256" key="7">
    <source>
        <dbReference type="SAM" id="Phobius"/>
    </source>
</evidence>
<evidence type="ECO:0000256" key="2">
    <source>
        <dbReference type="ARBA" id="ARBA00012438"/>
    </source>
</evidence>
<evidence type="ECO:0000256" key="3">
    <source>
        <dbReference type="ARBA" id="ARBA00022553"/>
    </source>
</evidence>
<keyword evidence="3" id="KW-0597">Phosphoprotein</keyword>
<name>A0A5C5W9K1_9PLAN</name>
<evidence type="ECO:0000259" key="8">
    <source>
        <dbReference type="PROSITE" id="PS50109"/>
    </source>
</evidence>
<keyword evidence="7" id="KW-1133">Transmembrane helix</keyword>
<dbReference type="InterPro" id="IPR050736">
    <property type="entry name" value="Sensor_HK_Regulatory"/>
</dbReference>
<protein>
    <recommendedName>
        <fullName evidence="2">histidine kinase</fullName>
        <ecNumber evidence="2">2.7.13.3</ecNumber>
    </recommendedName>
</protein>
<dbReference type="SMART" id="SM00387">
    <property type="entry name" value="HATPase_c"/>
    <property type="match status" value="1"/>
</dbReference>
<comment type="catalytic activity">
    <reaction evidence="1">
        <text>ATP + protein L-histidine = ADP + protein N-phospho-L-histidine.</text>
        <dbReference type="EC" id="2.7.13.3"/>
    </reaction>
</comment>
<keyword evidence="6" id="KW-0902">Two-component regulatory system</keyword>
<comment type="caution">
    <text evidence="9">The sequence shown here is derived from an EMBL/GenBank/DDBJ whole genome shotgun (WGS) entry which is preliminary data.</text>
</comment>
<dbReference type="InterPro" id="IPR003594">
    <property type="entry name" value="HATPase_dom"/>
</dbReference>
<evidence type="ECO:0000313" key="9">
    <source>
        <dbReference type="EMBL" id="TWT46963.1"/>
    </source>
</evidence>
<keyword evidence="10" id="KW-1185">Reference proteome</keyword>
<feature type="transmembrane region" description="Helical" evidence="7">
    <location>
        <begin position="291"/>
        <end position="312"/>
    </location>
</feature>
<dbReference type="Pfam" id="PF02518">
    <property type="entry name" value="HATPase_c"/>
    <property type="match status" value="1"/>
</dbReference>
<dbReference type="FunFam" id="1.10.287.130:FF:000001">
    <property type="entry name" value="Two-component sensor histidine kinase"/>
    <property type="match status" value="1"/>
</dbReference>
<dbReference type="PANTHER" id="PTHR43711:SF31">
    <property type="entry name" value="HISTIDINE KINASE"/>
    <property type="match status" value="1"/>
</dbReference>
<dbReference type="SUPFAM" id="SSF55874">
    <property type="entry name" value="ATPase domain of HSP90 chaperone/DNA topoisomerase II/histidine kinase"/>
    <property type="match status" value="1"/>
</dbReference>
<evidence type="ECO:0000256" key="5">
    <source>
        <dbReference type="ARBA" id="ARBA00022777"/>
    </source>
</evidence>
<sequence>MTRSPKTLLILLVTLPLLLLGWAGLQLLNLEDRQVEENIRGLLTDRLTETKRILAAEMQSKASEMEQLTSIDSYDVDSLREIVRNDPRLFQLFVIDPNDFLVYPDPRSQLNKTEREFLLNASSLINDRLLQKSALETQSDPPDAKQEEKTTSLNLLTLGASPGKFVQAEEKQPPTAGRWFVWYWGPGFHLIYWQRRPNGYLVGAALDRSKWISDLIAELPDTSAAEQSPKAAPSQSQIVESGSKVIYKWGGFRPTKGTAPSAELQLPAPLTAWELQTFVPAGYLTSGKNGVYVLISGLVLSTLALSGLAFLIDREYGREARQAEQRVSFVNQVSHELRTPLTNIRMYAELLERDLENVDTPSPDSVRRLNVILNESHRLSRLIGNVLTFARQDKQSLRVCPRMIVPDDTVLEVVERFRPVLDRMGIETVLALNAKQSMAIDPDLLEQILENLISNVEKYASNGQWMRIETGVLDERLFRLVVSDRGPGLPDNGASRVFEPFWRGTDEISQAAGTGIGLTIVRSLARLHGGDATIGNSDAGASFIVELREATEV</sequence>
<dbReference type="AlphaFoldDB" id="A0A5C5W9K1"/>
<dbReference type="PANTHER" id="PTHR43711">
    <property type="entry name" value="TWO-COMPONENT HISTIDINE KINASE"/>
    <property type="match status" value="1"/>
</dbReference>
<dbReference type="InterPro" id="IPR003661">
    <property type="entry name" value="HisK_dim/P_dom"/>
</dbReference>
<evidence type="ECO:0000313" key="10">
    <source>
        <dbReference type="Proteomes" id="UP000317243"/>
    </source>
</evidence>
<feature type="domain" description="Histidine kinase" evidence="8">
    <location>
        <begin position="332"/>
        <end position="551"/>
    </location>
</feature>
<keyword evidence="7" id="KW-0472">Membrane</keyword>
<keyword evidence="5 9" id="KW-0418">Kinase</keyword>
<accession>A0A5C5W9K1</accession>
<organism evidence="9 10">
    <name type="scientific">Thalassoglobus neptunius</name>
    <dbReference type="NCBI Taxonomy" id="1938619"/>
    <lineage>
        <taxon>Bacteria</taxon>
        <taxon>Pseudomonadati</taxon>
        <taxon>Planctomycetota</taxon>
        <taxon>Planctomycetia</taxon>
        <taxon>Planctomycetales</taxon>
        <taxon>Planctomycetaceae</taxon>
        <taxon>Thalassoglobus</taxon>
    </lineage>
</organism>
<dbReference type="EC" id="2.7.13.3" evidence="2"/>
<dbReference type="OrthoDB" id="9813151at2"/>
<dbReference type="InterPro" id="IPR004358">
    <property type="entry name" value="Sig_transdc_His_kin-like_C"/>
</dbReference>
<dbReference type="EMBL" id="SIHI01000027">
    <property type="protein sequence ID" value="TWT46963.1"/>
    <property type="molecule type" value="Genomic_DNA"/>
</dbReference>
<dbReference type="PRINTS" id="PR00344">
    <property type="entry name" value="BCTRLSENSOR"/>
</dbReference>
<dbReference type="CDD" id="cd00082">
    <property type="entry name" value="HisKA"/>
    <property type="match status" value="1"/>
</dbReference>
<dbReference type="PROSITE" id="PS50109">
    <property type="entry name" value="HIS_KIN"/>
    <property type="match status" value="1"/>
</dbReference>
<dbReference type="Pfam" id="PF00512">
    <property type="entry name" value="HisKA"/>
    <property type="match status" value="1"/>
</dbReference>
<gene>
    <name evidence="9" type="primary">yycG</name>
    <name evidence="9" type="ORF">KOR42_43070</name>
</gene>